<dbReference type="PANTHER" id="PTHR12044:SF14">
    <property type="entry name" value="MEIOTIC DOUBLE-STRANDED BREAK FORMATION PROTEIN 1"/>
    <property type="match status" value="1"/>
</dbReference>
<evidence type="ECO:0000313" key="1">
    <source>
        <dbReference type="Proteomes" id="UP000221080"/>
    </source>
</evidence>
<dbReference type="InterPro" id="IPR016024">
    <property type="entry name" value="ARM-type_fold"/>
</dbReference>
<sequence>MCEEGKMATVDVVYEKIHHRHDPRWCAGTGHDVGAGASLRVCVACVIELMDSQDVSVVRKSVALTGVGEMLKTEGVMREILQQDDRVCVHFTSSLLKLLQCVEDPSVLDKVMQVLVQLLLDLKTEQLVQHVMDQLQTQLCEVKWFLVCVTFLGKLLDAFPAVAHMLSTSHLCVLESMCVWMVSADEELKAEVCYVFRGVWESEAALRSLPHALRERVCVLLLHTLTDACSHQLIINCLGLLLLMLRSGETVCFLMNRGEETQHPELQHCSLPLILKRLLLSSDESVQVCSVQCVCAVLNHSTQYCTSFIHNDIPEFLFERLSCSNDVLLWCVYSCVLLLCEDPVFFSQCHSVYGVESVVRSLKASLKMSNFEVPKRGLQLLTAVLEKQPAGVRLFPIGPAFVGVAEVVIGGVASPCLRVATQAARAASALMKMHHQSTPVHYGELKKIVEALSFKFTELPSRPISQRRRCFADSESSSQSTKAGAFLMQALVCFHEACRLVEECVCEATVEDGPLTAAAHQNEDTLECVCVCLLKCCDTAYIPTVTRVCERTPSPRVLQPFLSILSMQFSISPSLMPAFANKLASSGFIRLTVENKVLLCSGNRHTSLNLACCGFLLKLCMCLLSQPDPETHSQHLGVEEVECVLRECLPSLYYQVCDWPSVLGGVAVASRNTQYCLLHLLYLSLIHGDRLLPDATVLSSVLEFNSAVVEQCAALPPSVLQSVLYLVSETQESSSDLDWPALKSISKVLSSALPSSSPLSFPRPSLLRFIFRYPELAERFGTAVLTGWLKRGKELGGKDVDLEQTVLMELLEKNPSVLLPMLGVVFEEEEEEVAERAVSVIKSFLTVQQNCSSVSPALLKPSLLQLLPQLNWESSTVVHGVCLMLEVLCVVQNNSTLHTDMDHTDFKLLYHISNLVGKMKCSNTEYLLPALNYLYCCVALSPTHTADRVVSMLLCNTGLMELLQTLLDLSQSSSSSSSPVICCSLLLLSCLVTLQHTHSAQVHKSVCLELESVVRTLMFWKRHTDSLLLVCTVRLLQAVLDVDLCSPVVRVSECVELHPLSYRGAISFTTALQSLLLQKQEMLLSVSVNCLNSLIRFLSRGRPAIVQHVVCQPWNGFLLYSLLNSGEYLTLHPATLSLLTLLVRWSGNRVQWESNIVCVCETAEKTGLKELSGNTIHTLKCLLIECSECSLSEDVKLRVESLLESLHHLRPSETSTGSLLRVGRLSICLADFTVNH</sequence>
<dbReference type="RefSeq" id="XP_053539988.1">
    <property type="nucleotide sequence ID" value="XM_053684013.1"/>
</dbReference>
<protein>
    <submittedName>
        <fullName evidence="2">Meiosis inhibitor protein 1</fullName>
    </submittedName>
</protein>
<accession>A0A9F7TLR1</accession>
<dbReference type="KEGG" id="ipu:108272482"/>
<dbReference type="GeneID" id="108272482"/>
<dbReference type="GO" id="GO:0007127">
    <property type="term" value="P:meiosis I"/>
    <property type="evidence" value="ECO:0007669"/>
    <property type="project" value="TreeGrafter"/>
</dbReference>
<dbReference type="SUPFAM" id="SSF48371">
    <property type="entry name" value="ARM repeat"/>
    <property type="match status" value="1"/>
</dbReference>
<keyword evidence="1" id="KW-1185">Reference proteome</keyword>
<dbReference type="PANTHER" id="PTHR12044">
    <property type="entry name" value="BCL2 INTERACTING MEDIATOR OF CELL DEATH"/>
    <property type="match status" value="1"/>
</dbReference>
<gene>
    <name evidence="2" type="primary">LOC108272482</name>
</gene>
<dbReference type="InterPro" id="IPR011989">
    <property type="entry name" value="ARM-like"/>
</dbReference>
<organism evidence="1 2">
    <name type="scientific">Ictalurus punctatus</name>
    <name type="common">Channel catfish</name>
    <name type="synonym">Silurus punctatus</name>
    <dbReference type="NCBI Taxonomy" id="7998"/>
    <lineage>
        <taxon>Eukaryota</taxon>
        <taxon>Metazoa</taxon>
        <taxon>Chordata</taxon>
        <taxon>Craniata</taxon>
        <taxon>Vertebrata</taxon>
        <taxon>Euteleostomi</taxon>
        <taxon>Actinopterygii</taxon>
        <taxon>Neopterygii</taxon>
        <taxon>Teleostei</taxon>
        <taxon>Ostariophysi</taxon>
        <taxon>Siluriformes</taxon>
        <taxon>Ictaluridae</taxon>
        <taxon>Ictalurus</taxon>
    </lineage>
</organism>
<dbReference type="AlphaFoldDB" id="A0A9F7TLR1"/>
<dbReference type="InterPro" id="IPR052133">
    <property type="entry name" value="Immune_Signaling-Apoptosis_Reg"/>
</dbReference>
<dbReference type="OrthoDB" id="10015792at2759"/>
<dbReference type="Gene3D" id="1.25.10.10">
    <property type="entry name" value="Leucine-rich Repeat Variant"/>
    <property type="match status" value="1"/>
</dbReference>
<dbReference type="Proteomes" id="UP000221080">
    <property type="component" value="Chromosome 12"/>
</dbReference>
<evidence type="ECO:0000313" key="2">
    <source>
        <dbReference type="RefSeq" id="XP_053539988.1"/>
    </source>
</evidence>
<name>A0A9F7TLR1_ICTPU</name>
<proteinExistence type="predicted"/>
<reference evidence="2" key="2">
    <citation type="submission" date="2025-08" db="UniProtKB">
        <authorList>
            <consortium name="RefSeq"/>
        </authorList>
    </citation>
    <scope>IDENTIFICATION</scope>
    <source>
        <tissue evidence="2">Blood</tissue>
    </source>
</reference>
<reference evidence="1" key="1">
    <citation type="journal article" date="2016" name="Nat. Commun.">
        <title>The channel catfish genome sequence provides insights into the evolution of scale formation in teleosts.</title>
        <authorList>
            <person name="Liu Z."/>
            <person name="Liu S."/>
            <person name="Yao J."/>
            <person name="Bao L."/>
            <person name="Zhang J."/>
            <person name="Li Y."/>
            <person name="Jiang C."/>
            <person name="Sun L."/>
            <person name="Wang R."/>
            <person name="Zhang Y."/>
            <person name="Zhou T."/>
            <person name="Zeng Q."/>
            <person name="Fu Q."/>
            <person name="Gao S."/>
            <person name="Li N."/>
            <person name="Koren S."/>
            <person name="Jiang Y."/>
            <person name="Zimin A."/>
            <person name="Xu P."/>
            <person name="Phillippy A.M."/>
            <person name="Geng X."/>
            <person name="Song L."/>
            <person name="Sun F."/>
            <person name="Li C."/>
            <person name="Wang X."/>
            <person name="Chen A."/>
            <person name="Jin Y."/>
            <person name="Yuan Z."/>
            <person name="Yang Y."/>
            <person name="Tan S."/>
            <person name="Peatman E."/>
            <person name="Lu J."/>
            <person name="Qin Z."/>
            <person name="Dunham R."/>
            <person name="Li Z."/>
            <person name="Sonstegard T."/>
            <person name="Feng J."/>
            <person name="Danzmann R.G."/>
            <person name="Schroeder S."/>
            <person name="Scheffler B."/>
            <person name="Duke M.V."/>
            <person name="Ballard L."/>
            <person name="Kucuktas H."/>
            <person name="Kaltenboeck L."/>
            <person name="Liu H."/>
            <person name="Armbruster J."/>
            <person name="Xie Y."/>
            <person name="Kirby M.L."/>
            <person name="Tian Y."/>
            <person name="Flanagan M.E."/>
            <person name="Mu W."/>
            <person name="Waldbieser G.C."/>
        </authorList>
    </citation>
    <scope>NUCLEOTIDE SEQUENCE [LARGE SCALE GENOMIC DNA]</scope>
    <source>
        <strain evidence="1">SDA103</strain>
    </source>
</reference>